<accession>A0A6B1D227</accession>
<gene>
    <name evidence="1" type="ORF">F4X14_01495</name>
</gene>
<organism evidence="1">
    <name type="scientific">Caldilineaceae bacterium SB0661_bin_32</name>
    <dbReference type="NCBI Taxonomy" id="2605255"/>
    <lineage>
        <taxon>Bacteria</taxon>
        <taxon>Bacillati</taxon>
        <taxon>Chloroflexota</taxon>
        <taxon>Caldilineae</taxon>
        <taxon>Caldilineales</taxon>
        <taxon>Caldilineaceae</taxon>
    </lineage>
</organism>
<name>A0A6B1D227_9CHLR</name>
<dbReference type="AlphaFoldDB" id="A0A6B1D227"/>
<evidence type="ECO:0008006" key="2">
    <source>
        <dbReference type="Google" id="ProtNLM"/>
    </source>
</evidence>
<sequence>MFWFFILTQQGNHEEMSLVIVLKGREGIAMAADSRITFGASPPVYYDNATKLLRINGLSHIGVLTYGASFIDEYHKRTVHSFLPEMETMLEQAPSFRPTVRESSSWLSQFLMQKHGEANTPSTSSTELLIGGFDKGDPYGKVFRLSIPTAPEPIEMLAGPYPFGLLWGGMPQIAQRIILGFDSQTLAATQQILNLEDEQSALLADNLAAFTQTTIPYEVLDLQDSVDLVILLIRTTITILNLATGNRGVGGPIDVATITRAEGFNFVQKKSIIGEGARHAI</sequence>
<proteinExistence type="predicted"/>
<dbReference type="Gene3D" id="3.60.20.10">
    <property type="entry name" value="Glutamine Phosphoribosylpyrophosphate, subunit 1, domain 1"/>
    <property type="match status" value="1"/>
</dbReference>
<protein>
    <recommendedName>
        <fullName evidence="2">Proteasome subunit beta</fullName>
    </recommendedName>
</protein>
<dbReference type="EMBL" id="VXMH01000010">
    <property type="protein sequence ID" value="MYC93619.1"/>
    <property type="molecule type" value="Genomic_DNA"/>
</dbReference>
<dbReference type="InterPro" id="IPR029055">
    <property type="entry name" value="Ntn_hydrolases_N"/>
</dbReference>
<reference evidence="1" key="1">
    <citation type="submission" date="2019-09" db="EMBL/GenBank/DDBJ databases">
        <title>Characterisation of the sponge microbiome using genome-centric metagenomics.</title>
        <authorList>
            <person name="Engelberts J.P."/>
            <person name="Robbins S.J."/>
            <person name="De Goeij J.M."/>
            <person name="Aranda M."/>
            <person name="Bell S.C."/>
            <person name="Webster N.S."/>
        </authorList>
    </citation>
    <scope>NUCLEOTIDE SEQUENCE</scope>
    <source>
        <strain evidence="1">SB0661_bin_32</strain>
    </source>
</reference>
<comment type="caution">
    <text evidence="1">The sequence shown here is derived from an EMBL/GenBank/DDBJ whole genome shotgun (WGS) entry which is preliminary data.</text>
</comment>
<evidence type="ECO:0000313" key="1">
    <source>
        <dbReference type="EMBL" id="MYC93619.1"/>
    </source>
</evidence>
<dbReference type="SUPFAM" id="SSF56235">
    <property type="entry name" value="N-terminal nucleophile aminohydrolases (Ntn hydrolases)"/>
    <property type="match status" value="1"/>
</dbReference>